<keyword evidence="3" id="KW-0472">Membrane</keyword>
<accession>A0A1G4Q2U0</accession>
<evidence type="ECO:0000256" key="6">
    <source>
        <dbReference type="SAM" id="SignalP"/>
    </source>
</evidence>
<dbReference type="RefSeq" id="WP_091436484.1">
    <property type="nucleotide sequence ID" value="NZ_FMTP01000001.1"/>
</dbReference>
<feature type="chain" id="PRO_5011625669" evidence="6">
    <location>
        <begin position="22"/>
        <end position="266"/>
    </location>
</feature>
<comment type="similarity">
    <text evidence="5">Belongs to the Omp25/RopB family.</text>
</comment>
<dbReference type="SUPFAM" id="SSF56925">
    <property type="entry name" value="OMPA-like"/>
    <property type="match status" value="1"/>
</dbReference>
<keyword evidence="9" id="KW-1185">Reference proteome</keyword>
<evidence type="ECO:0000256" key="3">
    <source>
        <dbReference type="ARBA" id="ARBA00023136"/>
    </source>
</evidence>
<reference evidence="9" key="1">
    <citation type="submission" date="2016-10" db="EMBL/GenBank/DDBJ databases">
        <authorList>
            <person name="Varghese N."/>
            <person name="Submissions S."/>
        </authorList>
    </citation>
    <scope>NUCLEOTIDE SEQUENCE [LARGE SCALE GENOMIC DNA]</scope>
    <source>
        <strain evidence="9">CGMCC 1.1761</strain>
    </source>
</reference>
<dbReference type="InterPro" id="IPR027385">
    <property type="entry name" value="Beta-barrel_OMP"/>
</dbReference>
<feature type="signal peptide" evidence="6">
    <location>
        <begin position="1"/>
        <end position="21"/>
    </location>
</feature>
<sequence length="266" mass="27946">MNRSLLLGAAALLATGTASLAADMPYPVKAEPVAVFVPAFSWTGLYLGGNAGYAWGESKATDVLFFDSTGGVYTPEAGLYAGNDLNFGNMDGWVAGGQIGYNYQFENNVVVGVEADFQWTGAEESIAFYATPGGPYYQTSAELEWFGTVRARLGYAFDRLLVYGTGGFAYGKVSSSTTVMGLTGGGAPDFTTAASGSHDNVNTGWTVGGGLEYAITDNWILRGEYLYVDLGEANVTSYLAGTSGSFVSAKADLTSNIVRAAISYKF</sequence>
<keyword evidence="2 6" id="KW-0732">Signal</keyword>
<proteinExistence type="inferred from homology"/>
<feature type="domain" description="Outer membrane protein beta-barrel" evidence="7">
    <location>
        <begin position="23"/>
        <end position="266"/>
    </location>
</feature>
<evidence type="ECO:0000313" key="8">
    <source>
        <dbReference type="EMBL" id="SCW38767.1"/>
    </source>
</evidence>
<evidence type="ECO:0000256" key="1">
    <source>
        <dbReference type="ARBA" id="ARBA00004442"/>
    </source>
</evidence>
<dbReference type="STRING" id="177413.SAMN05660859_0927"/>
<dbReference type="InterPro" id="IPR051692">
    <property type="entry name" value="OMP-like"/>
</dbReference>
<keyword evidence="4" id="KW-0998">Cell outer membrane</keyword>
<dbReference type="AlphaFoldDB" id="A0A1G4Q2U0"/>
<protein>
    <submittedName>
        <fullName evidence="8">Outer membrane immunogenic protein</fullName>
    </submittedName>
</protein>
<comment type="subcellular location">
    <subcellularLocation>
        <location evidence="1">Cell outer membrane</location>
    </subcellularLocation>
</comment>
<dbReference type="InterPro" id="IPR011250">
    <property type="entry name" value="OMP/PagP_B-barrel"/>
</dbReference>
<dbReference type="PANTHER" id="PTHR34001">
    <property type="entry name" value="BLL7405 PROTEIN"/>
    <property type="match status" value="1"/>
</dbReference>
<dbReference type="Gene3D" id="2.40.160.20">
    <property type="match status" value="1"/>
</dbReference>
<dbReference type="Pfam" id="PF13505">
    <property type="entry name" value="OMP_b-brl"/>
    <property type="match status" value="1"/>
</dbReference>
<gene>
    <name evidence="8" type="ORF">SAMN05660859_0927</name>
</gene>
<dbReference type="PANTHER" id="PTHR34001:SF3">
    <property type="entry name" value="BLL7405 PROTEIN"/>
    <property type="match status" value="1"/>
</dbReference>
<evidence type="ECO:0000256" key="5">
    <source>
        <dbReference type="ARBA" id="ARBA00038306"/>
    </source>
</evidence>
<evidence type="ECO:0000256" key="4">
    <source>
        <dbReference type="ARBA" id="ARBA00023237"/>
    </source>
</evidence>
<evidence type="ECO:0000259" key="7">
    <source>
        <dbReference type="Pfam" id="PF13505"/>
    </source>
</evidence>
<dbReference type="EMBL" id="FMTP01000001">
    <property type="protein sequence ID" value="SCW38767.1"/>
    <property type="molecule type" value="Genomic_DNA"/>
</dbReference>
<evidence type="ECO:0000313" key="9">
    <source>
        <dbReference type="Proteomes" id="UP000198889"/>
    </source>
</evidence>
<evidence type="ECO:0000256" key="2">
    <source>
        <dbReference type="ARBA" id="ARBA00022729"/>
    </source>
</evidence>
<name>A0A1G4Q2U0_9HYPH</name>
<dbReference type="GO" id="GO:0009279">
    <property type="term" value="C:cell outer membrane"/>
    <property type="evidence" value="ECO:0007669"/>
    <property type="project" value="UniProtKB-SubCell"/>
</dbReference>
<organism evidence="8 9">
    <name type="scientific">Ancylobacter rudongensis</name>
    <dbReference type="NCBI Taxonomy" id="177413"/>
    <lineage>
        <taxon>Bacteria</taxon>
        <taxon>Pseudomonadati</taxon>
        <taxon>Pseudomonadota</taxon>
        <taxon>Alphaproteobacteria</taxon>
        <taxon>Hyphomicrobiales</taxon>
        <taxon>Xanthobacteraceae</taxon>
        <taxon>Ancylobacter</taxon>
    </lineage>
</organism>
<dbReference type="Proteomes" id="UP000198889">
    <property type="component" value="Unassembled WGS sequence"/>
</dbReference>